<dbReference type="InterPro" id="IPR036047">
    <property type="entry name" value="F-box-like_dom_sf"/>
</dbReference>
<protein>
    <recommendedName>
        <fullName evidence="1">F-box domain-containing protein</fullName>
    </recommendedName>
</protein>
<dbReference type="Proteomes" id="UP001194696">
    <property type="component" value="Unassembled WGS sequence"/>
</dbReference>
<dbReference type="Gene3D" id="3.80.10.10">
    <property type="entry name" value="Ribonuclease Inhibitor"/>
    <property type="match status" value="1"/>
</dbReference>
<keyword evidence="3" id="KW-1185">Reference proteome</keyword>
<sequence>MTTILDLPDEIHLLIATNLHHKALFALIRVCRSFYSLYLGCLWSDLTVKQFTGNIILEPVVRTNAHLVEAITFSPSLSLDYYTIDFPRLHTLRLQGQLKHYYCETPLVQKTQFVRRHTNVRTLIYQHKDVISKELWEVVGTEWTLLEVFHFLGDITHDALDAFWRICSQVQELRLMG</sequence>
<dbReference type="SUPFAM" id="SSF81383">
    <property type="entry name" value="F-box domain"/>
    <property type="match status" value="1"/>
</dbReference>
<dbReference type="CDD" id="cd09917">
    <property type="entry name" value="F-box_SF"/>
    <property type="match status" value="1"/>
</dbReference>
<dbReference type="InterPro" id="IPR001810">
    <property type="entry name" value="F-box_dom"/>
</dbReference>
<comment type="caution">
    <text evidence="2">The sequence shown here is derived from an EMBL/GenBank/DDBJ whole genome shotgun (WGS) entry which is preliminary data.</text>
</comment>
<proteinExistence type="predicted"/>
<feature type="non-terminal residue" evidence="2">
    <location>
        <position position="177"/>
    </location>
</feature>
<evidence type="ECO:0000259" key="1">
    <source>
        <dbReference type="PROSITE" id="PS50181"/>
    </source>
</evidence>
<reference evidence="2 3" key="1">
    <citation type="journal article" date="2020" name="Fungal Divers.">
        <title>Resolving the Mortierellaceae phylogeny through synthesis of multi-gene phylogenetics and phylogenomics.</title>
        <authorList>
            <person name="Vandepol N."/>
            <person name="Liber J."/>
            <person name="Desiro A."/>
            <person name="Na H."/>
            <person name="Kennedy M."/>
            <person name="Barry K."/>
            <person name="Grigoriev I.V."/>
            <person name="Miller A.N."/>
            <person name="O'Donnell K."/>
            <person name="Stajich J.E."/>
            <person name="Bonito G."/>
        </authorList>
    </citation>
    <scope>NUCLEOTIDE SEQUENCE [LARGE SCALE GENOMIC DNA]</scope>
    <source>
        <strain evidence="2 3">AD045</strain>
    </source>
</reference>
<gene>
    <name evidence="2" type="ORF">BGZ96_010536</name>
</gene>
<organism evidence="2 3">
    <name type="scientific">Linnemannia gamsii</name>
    <dbReference type="NCBI Taxonomy" id="64522"/>
    <lineage>
        <taxon>Eukaryota</taxon>
        <taxon>Fungi</taxon>
        <taxon>Fungi incertae sedis</taxon>
        <taxon>Mucoromycota</taxon>
        <taxon>Mortierellomycotina</taxon>
        <taxon>Mortierellomycetes</taxon>
        <taxon>Mortierellales</taxon>
        <taxon>Mortierellaceae</taxon>
        <taxon>Linnemannia</taxon>
    </lineage>
</organism>
<evidence type="ECO:0000313" key="3">
    <source>
        <dbReference type="Proteomes" id="UP001194696"/>
    </source>
</evidence>
<evidence type="ECO:0000313" key="2">
    <source>
        <dbReference type="EMBL" id="KAG0285163.1"/>
    </source>
</evidence>
<dbReference type="InterPro" id="IPR032675">
    <property type="entry name" value="LRR_dom_sf"/>
</dbReference>
<name>A0ABQ7JUT3_9FUNG</name>
<accession>A0ABQ7JUT3</accession>
<dbReference type="PROSITE" id="PS50181">
    <property type="entry name" value="FBOX"/>
    <property type="match status" value="1"/>
</dbReference>
<feature type="domain" description="F-box" evidence="1">
    <location>
        <begin position="1"/>
        <end position="46"/>
    </location>
</feature>
<dbReference type="Pfam" id="PF12937">
    <property type="entry name" value="F-box-like"/>
    <property type="match status" value="1"/>
</dbReference>
<dbReference type="EMBL" id="JAAAIM010000695">
    <property type="protein sequence ID" value="KAG0285163.1"/>
    <property type="molecule type" value="Genomic_DNA"/>
</dbReference>